<protein>
    <recommendedName>
        <fullName evidence="1">CED4 winged-helix domain-containing protein</fullName>
    </recommendedName>
</protein>
<keyword evidence="3" id="KW-1185">Reference proteome</keyword>
<dbReference type="OrthoDB" id="5840653at2759"/>
<evidence type="ECO:0000313" key="2">
    <source>
        <dbReference type="EMBL" id="RCN26051.1"/>
    </source>
</evidence>
<dbReference type="InterPro" id="IPR054317">
    <property type="entry name" value="WHD_CED4"/>
</dbReference>
<comment type="caution">
    <text evidence="2">The sequence shown here is derived from an EMBL/GenBank/DDBJ whole genome shotgun (WGS) entry which is preliminary data.</text>
</comment>
<accession>A0A368F1U0</accession>
<dbReference type="AlphaFoldDB" id="A0A368F1U0"/>
<name>A0A368F1U0_ANCCA</name>
<evidence type="ECO:0000313" key="3">
    <source>
        <dbReference type="Proteomes" id="UP000252519"/>
    </source>
</evidence>
<dbReference type="EMBL" id="JOJR01009479">
    <property type="protein sequence ID" value="RCN26051.1"/>
    <property type="molecule type" value="Genomic_DNA"/>
</dbReference>
<proteinExistence type="predicted"/>
<evidence type="ECO:0000259" key="1">
    <source>
        <dbReference type="Pfam" id="PF22094"/>
    </source>
</evidence>
<dbReference type="InterPro" id="IPR036390">
    <property type="entry name" value="WH_DNA-bd_sf"/>
</dbReference>
<reference evidence="2 3" key="1">
    <citation type="submission" date="2014-10" db="EMBL/GenBank/DDBJ databases">
        <title>Draft genome of the hookworm Ancylostoma caninum.</title>
        <authorList>
            <person name="Mitreva M."/>
        </authorList>
    </citation>
    <scope>NUCLEOTIDE SEQUENCE [LARGE SCALE GENOMIC DNA]</scope>
    <source>
        <strain evidence="2 3">Baltimore</strain>
    </source>
</reference>
<dbReference type="Proteomes" id="UP000252519">
    <property type="component" value="Unassembled WGS sequence"/>
</dbReference>
<organism evidence="2 3">
    <name type="scientific">Ancylostoma caninum</name>
    <name type="common">Dog hookworm</name>
    <dbReference type="NCBI Taxonomy" id="29170"/>
    <lineage>
        <taxon>Eukaryota</taxon>
        <taxon>Metazoa</taxon>
        <taxon>Ecdysozoa</taxon>
        <taxon>Nematoda</taxon>
        <taxon>Chromadorea</taxon>
        <taxon>Rhabditida</taxon>
        <taxon>Rhabditina</taxon>
        <taxon>Rhabditomorpha</taxon>
        <taxon>Strongyloidea</taxon>
        <taxon>Ancylostomatidae</taxon>
        <taxon>Ancylostomatinae</taxon>
        <taxon>Ancylostoma</taxon>
    </lineage>
</organism>
<sequence length="233" mass="26023">LRVLATTRNAELFAGATCSVDVIHVGSITAEESKQLFSMEEASPEVDEALSEAFSVCSGNVALLNILNKLSAGRADRLSTFCRRLKTRGLSAVTATTAFEYESMHAALSVSVERLPACDRDTLACAIWALVVPVDVVDADESEFLMLLSDRLTRLCENGDWLSHNKQNDTFRFSRMVEIYLRETVEAQTVKTLISMLKSRLERIQQDDIGNPVIKEFFLKHSFFYKSVHGISY</sequence>
<dbReference type="STRING" id="29170.A0A368F1U0"/>
<dbReference type="Gene3D" id="1.10.10.10">
    <property type="entry name" value="Winged helix-like DNA-binding domain superfamily/Winged helix DNA-binding domain"/>
    <property type="match status" value="1"/>
</dbReference>
<dbReference type="Pfam" id="PF22094">
    <property type="entry name" value="WHD_CED4"/>
    <property type="match status" value="1"/>
</dbReference>
<dbReference type="SUPFAM" id="SSF46785">
    <property type="entry name" value="Winged helix' DNA-binding domain"/>
    <property type="match status" value="1"/>
</dbReference>
<feature type="non-terminal residue" evidence="2">
    <location>
        <position position="1"/>
    </location>
</feature>
<feature type="domain" description="CED4 winged-helix" evidence="1">
    <location>
        <begin position="123"/>
        <end position="201"/>
    </location>
</feature>
<gene>
    <name evidence="2" type="ORF">ANCCAN_28228</name>
</gene>
<dbReference type="InterPro" id="IPR036388">
    <property type="entry name" value="WH-like_DNA-bd_sf"/>
</dbReference>